<gene>
    <name evidence="3" type="ORF">SAMN04488053_10674</name>
</gene>
<organism evidence="3 4">
    <name type="scientific">Alkalicoccus daliensis</name>
    <dbReference type="NCBI Taxonomy" id="745820"/>
    <lineage>
        <taxon>Bacteria</taxon>
        <taxon>Bacillati</taxon>
        <taxon>Bacillota</taxon>
        <taxon>Bacilli</taxon>
        <taxon>Bacillales</taxon>
        <taxon>Bacillaceae</taxon>
        <taxon>Alkalicoccus</taxon>
    </lineage>
</organism>
<dbReference type="EMBL" id="FNIL01000006">
    <property type="protein sequence ID" value="SDO05164.1"/>
    <property type="molecule type" value="Genomic_DNA"/>
</dbReference>
<dbReference type="PANTHER" id="PTHR43649:SF12">
    <property type="entry name" value="DIACETYLCHITOBIOSE BINDING PROTEIN DASA"/>
    <property type="match status" value="1"/>
</dbReference>
<feature type="chain" id="PRO_5038817541" evidence="2">
    <location>
        <begin position="22"/>
        <end position="456"/>
    </location>
</feature>
<dbReference type="RefSeq" id="WP_090842979.1">
    <property type="nucleotide sequence ID" value="NZ_FNIL01000006.1"/>
</dbReference>
<sequence length="456" mass="50422">MKIYQKVLWSTLIGGFTVTLAACGGAEENGEEANAGNTGNGGNNAENEAEGSGEAVEITLWHMEEPPHRVERFNEVFDRFNESQDDYVINSQVQNWDDAYVQFPSAIQAGEGPDLLFTIPDYTALIQDLDVLQPVEDIVEQIDADHGFIETALVPYQYEDHTWAVPLYGMVQALWYRADHFEEAGLEVPETWEDLLAAAETLNDGDRNGIALPASSTMATDQVLYSIMVSGGAKDIIDSDNNVNFNTQETVDSYELYADLLEYSPSDSTSYGWGEPQAQFNSGNASMAIEKGQYLAPFEDESGQPAESLGVAPIPQGPNGEEGSIYYSNAVMMLTDEEEKQAGIEAFFEFMFDPDNYGDFLNADPGLFLPVTEDGTDGSFYEDPVVEQYREHVDFLIDYSQHGQLFGFTDGVASRIGQIAGPNYIAETLQQIIINDMTPEEAVEWGQEQMEEAVQE</sequence>
<feature type="region of interest" description="Disordered" evidence="1">
    <location>
        <begin position="30"/>
        <end position="52"/>
    </location>
</feature>
<dbReference type="Pfam" id="PF01547">
    <property type="entry name" value="SBP_bac_1"/>
    <property type="match status" value="1"/>
</dbReference>
<reference evidence="4" key="1">
    <citation type="submission" date="2016-10" db="EMBL/GenBank/DDBJ databases">
        <authorList>
            <person name="Varghese N."/>
            <person name="Submissions S."/>
        </authorList>
    </citation>
    <scope>NUCLEOTIDE SEQUENCE [LARGE SCALE GENOMIC DNA]</scope>
    <source>
        <strain evidence="4">CGMCC 1.10369</strain>
    </source>
</reference>
<dbReference type="Gene3D" id="3.40.190.10">
    <property type="entry name" value="Periplasmic binding protein-like II"/>
    <property type="match status" value="2"/>
</dbReference>
<evidence type="ECO:0000313" key="3">
    <source>
        <dbReference type="EMBL" id="SDO05164.1"/>
    </source>
</evidence>
<keyword evidence="4" id="KW-1185">Reference proteome</keyword>
<evidence type="ECO:0000256" key="1">
    <source>
        <dbReference type="SAM" id="MobiDB-lite"/>
    </source>
</evidence>
<feature type="signal peptide" evidence="2">
    <location>
        <begin position="1"/>
        <end position="21"/>
    </location>
</feature>
<evidence type="ECO:0000256" key="2">
    <source>
        <dbReference type="SAM" id="SignalP"/>
    </source>
</evidence>
<dbReference type="SUPFAM" id="SSF53850">
    <property type="entry name" value="Periplasmic binding protein-like II"/>
    <property type="match status" value="1"/>
</dbReference>
<dbReference type="PROSITE" id="PS51257">
    <property type="entry name" value="PROKAR_LIPOPROTEIN"/>
    <property type="match status" value="1"/>
</dbReference>
<accession>A0A1H0GE68</accession>
<proteinExistence type="predicted"/>
<protein>
    <submittedName>
        <fullName evidence="3">Carbohydrate ABC transporter substrate-binding protein, CUT1 family</fullName>
    </submittedName>
</protein>
<dbReference type="InterPro" id="IPR050490">
    <property type="entry name" value="Bact_solute-bd_prot1"/>
</dbReference>
<dbReference type="OrthoDB" id="9795467at2"/>
<evidence type="ECO:0000313" key="4">
    <source>
        <dbReference type="Proteomes" id="UP000198778"/>
    </source>
</evidence>
<dbReference type="InterPro" id="IPR006059">
    <property type="entry name" value="SBP"/>
</dbReference>
<dbReference type="STRING" id="745820.SAMN04488053_10674"/>
<dbReference type="AlphaFoldDB" id="A0A1H0GE68"/>
<name>A0A1H0GE68_9BACI</name>
<keyword evidence="2" id="KW-0732">Signal</keyword>
<dbReference type="PANTHER" id="PTHR43649">
    <property type="entry name" value="ARABINOSE-BINDING PROTEIN-RELATED"/>
    <property type="match status" value="1"/>
</dbReference>
<dbReference type="Proteomes" id="UP000198778">
    <property type="component" value="Unassembled WGS sequence"/>
</dbReference>